<dbReference type="EMBL" id="ML977332">
    <property type="protein sequence ID" value="KAF2111986.1"/>
    <property type="molecule type" value="Genomic_DNA"/>
</dbReference>
<accession>A0A6A5YYL8</accession>
<dbReference type="PANTHER" id="PTHR37540">
    <property type="entry name" value="TRANSCRIPTION FACTOR (ACR-2), PUTATIVE-RELATED-RELATED"/>
    <property type="match status" value="1"/>
</dbReference>
<organism evidence="1 2">
    <name type="scientific">Lophiotrema nucula</name>
    <dbReference type="NCBI Taxonomy" id="690887"/>
    <lineage>
        <taxon>Eukaryota</taxon>
        <taxon>Fungi</taxon>
        <taxon>Dikarya</taxon>
        <taxon>Ascomycota</taxon>
        <taxon>Pezizomycotina</taxon>
        <taxon>Dothideomycetes</taxon>
        <taxon>Pleosporomycetidae</taxon>
        <taxon>Pleosporales</taxon>
        <taxon>Lophiotremataceae</taxon>
        <taxon>Lophiotrema</taxon>
    </lineage>
</organism>
<evidence type="ECO:0000313" key="2">
    <source>
        <dbReference type="Proteomes" id="UP000799770"/>
    </source>
</evidence>
<reference evidence="1" key="1">
    <citation type="journal article" date="2020" name="Stud. Mycol.">
        <title>101 Dothideomycetes genomes: a test case for predicting lifestyles and emergence of pathogens.</title>
        <authorList>
            <person name="Haridas S."/>
            <person name="Albert R."/>
            <person name="Binder M."/>
            <person name="Bloem J."/>
            <person name="Labutti K."/>
            <person name="Salamov A."/>
            <person name="Andreopoulos B."/>
            <person name="Baker S."/>
            <person name="Barry K."/>
            <person name="Bills G."/>
            <person name="Bluhm B."/>
            <person name="Cannon C."/>
            <person name="Castanera R."/>
            <person name="Culley D."/>
            <person name="Daum C."/>
            <person name="Ezra D."/>
            <person name="Gonzalez J."/>
            <person name="Henrissat B."/>
            <person name="Kuo A."/>
            <person name="Liang C."/>
            <person name="Lipzen A."/>
            <person name="Lutzoni F."/>
            <person name="Magnuson J."/>
            <person name="Mondo S."/>
            <person name="Nolan M."/>
            <person name="Ohm R."/>
            <person name="Pangilinan J."/>
            <person name="Park H.-J."/>
            <person name="Ramirez L."/>
            <person name="Alfaro M."/>
            <person name="Sun H."/>
            <person name="Tritt A."/>
            <person name="Yoshinaga Y."/>
            <person name="Zwiers L.-H."/>
            <person name="Turgeon B."/>
            <person name="Goodwin S."/>
            <person name="Spatafora J."/>
            <person name="Crous P."/>
            <person name="Grigoriev I."/>
        </authorList>
    </citation>
    <scope>NUCLEOTIDE SEQUENCE</scope>
    <source>
        <strain evidence="1">CBS 627.86</strain>
    </source>
</reference>
<dbReference type="PANTHER" id="PTHR37540:SF5">
    <property type="entry name" value="TRANSCRIPTION FACTOR DOMAIN-CONTAINING PROTEIN"/>
    <property type="match status" value="1"/>
</dbReference>
<dbReference type="Proteomes" id="UP000799770">
    <property type="component" value="Unassembled WGS sequence"/>
</dbReference>
<dbReference type="AlphaFoldDB" id="A0A6A5YYL8"/>
<name>A0A6A5YYL8_9PLEO</name>
<dbReference type="OrthoDB" id="2130169at2759"/>
<sequence length="478" mass="54156">MMESFKFVTVAHPDEVKAKEQQHVIRTHAIRNTARKARNKAVTRKENFIIVDLDPKTHRPIRQKKGEQRATLTRSPSATLVDPFSCLPASPERLRVLMRHGAARQAGEPIFCVEEVGRIFFQGIDTVFHGALTDPALFHALSLTLALAANDDKPNVECLTHRGEVLKHLGNEVNDSSRVGVSTISAMLMLVGYEYRVDSDNKGAIALHIRALDTITRHSRADAQFSTGALSRALFWQDLMSSVIAGTDRFLSHGSFPEIFWSQPRCPLYPFYCHLRIGFQEIASHFHPEMIAVLEDLNALCMMLDAKCSGEDLPIARMEIDNGQAWIESRLADLLSELRRSGEENAVYKVCIFATYLCTYKLSTSIWEGLLIPEFCAMQILRILQTPANDHLWDAFPELVVWLLFAGGAFAVKRRTKVTFAAFILGAHENRIGRFHREWETLRETLTRFVWSAHAMEPKYRQFWGALHSENFSFISAS</sequence>
<dbReference type="Pfam" id="PF11951">
    <property type="entry name" value="Fungal_trans_2"/>
    <property type="match status" value="1"/>
</dbReference>
<gene>
    <name evidence="1" type="ORF">BDV96DRAFT_164542</name>
</gene>
<keyword evidence="2" id="KW-1185">Reference proteome</keyword>
<protein>
    <submittedName>
        <fullName evidence="1">Uncharacterized protein</fullName>
    </submittedName>
</protein>
<evidence type="ECO:0000313" key="1">
    <source>
        <dbReference type="EMBL" id="KAF2111986.1"/>
    </source>
</evidence>
<proteinExistence type="predicted"/>
<dbReference type="InterPro" id="IPR021858">
    <property type="entry name" value="Fun_TF"/>
</dbReference>